<feature type="transmembrane region" description="Helical" evidence="5">
    <location>
        <begin position="207"/>
        <end position="225"/>
    </location>
</feature>
<feature type="transmembrane region" description="Helical" evidence="5">
    <location>
        <begin position="80"/>
        <end position="99"/>
    </location>
</feature>
<dbReference type="PANTHER" id="PTHR37422:SF17">
    <property type="entry name" value="O-ANTIGEN LIGASE"/>
    <property type="match status" value="1"/>
</dbReference>
<keyword evidence="2 5" id="KW-0812">Transmembrane</keyword>
<evidence type="ECO:0000256" key="1">
    <source>
        <dbReference type="ARBA" id="ARBA00004141"/>
    </source>
</evidence>
<dbReference type="AlphaFoldDB" id="A0A1J4U987"/>
<reference evidence="7 8" key="1">
    <citation type="journal article" date="2016" name="Environ. Microbiol.">
        <title>Genomic resolution of a cold subsurface aquifer community provides metabolic insights for novel microbes adapted to high CO concentrations.</title>
        <authorList>
            <person name="Probst A.J."/>
            <person name="Castelle C.J."/>
            <person name="Singh A."/>
            <person name="Brown C.T."/>
            <person name="Anantharaman K."/>
            <person name="Sharon I."/>
            <person name="Hug L.A."/>
            <person name="Burstein D."/>
            <person name="Emerson J.B."/>
            <person name="Thomas B.C."/>
            <person name="Banfield J.F."/>
        </authorList>
    </citation>
    <scope>NUCLEOTIDE SEQUENCE [LARGE SCALE GENOMIC DNA]</scope>
    <source>
        <strain evidence="7">CG1_02_32_51</strain>
    </source>
</reference>
<feature type="transmembrane region" description="Helical" evidence="5">
    <location>
        <begin position="176"/>
        <end position="200"/>
    </location>
</feature>
<name>A0A1J4U987_9BACT</name>
<evidence type="ECO:0000256" key="4">
    <source>
        <dbReference type="ARBA" id="ARBA00023136"/>
    </source>
</evidence>
<dbReference type="STRING" id="1805238.AUJ23_02150"/>
<feature type="transmembrane region" description="Helical" evidence="5">
    <location>
        <begin position="340"/>
        <end position="361"/>
    </location>
</feature>
<dbReference type="PANTHER" id="PTHR37422">
    <property type="entry name" value="TEICHURONIC ACID BIOSYNTHESIS PROTEIN TUAE"/>
    <property type="match status" value="1"/>
</dbReference>
<feature type="transmembrane region" description="Helical" evidence="5">
    <location>
        <begin position="111"/>
        <end position="128"/>
    </location>
</feature>
<keyword evidence="3 5" id="KW-1133">Transmembrane helix</keyword>
<dbReference type="InterPro" id="IPR007016">
    <property type="entry name" value="O-antigen_ligase-rel_domated"/>
</dbReference>
<evidence type="ECO:0000313" key="7">
    <source>
        <dbReference type="EMBL" id="OIO19341.1"/>
    </source>
</evidence>
<comment type="subcellular location">
    <subcellularLocation>
        <location evidence="1">Membrane</location>
        <topology evidence="1">Multi-pass membrane protein</topology>
    </subcellularLocation>
</comment>
<evidence type="ECO:0000256" key="3">
    <source>
        <dbReference type="ARBA" id="ARBA00022989"/>
    </source>
</evidence>
<feature type="transmembrane region" description="Helical" evidence="5">
    <location>
        <begin position="38"/>
        <end position="60"/>
    </location>
</feature>
<dbReference type="Proteomes" id="UP000181941">
    <property type="component" value="Unassembled WGS sequence"/>
</dbReference>
<dbReference type="GO" id="GO:0016020">
    <property type="term" value="C:membrane"/>
    <property type="evidence" value="ECO:0007669"/>
    <property type="project" value="UniProtKB-SubCell"/>
</dbReference>
<protein>
    <recommendedName>
        <fullName evidence="6">O-antigen ligase-related domain-containing protein</fullName>
    </recommendedName>
</protein>
<organism evidence="7 8">
    <name type="scientific">Candidatus Magasanikbacteria bacterium CG1_02_32_51</name>
    <dbReference type="NCBI Taxonomy" id="1805238"/>
    <lineage>
        <taxon>Bacteria</taxon>
        <taxon>Candidatus Magasanikiibacteriota</taxon>
    </lineage>
</organism>
<feature type="transmembrane region" description="Helical" evidence="5">
    <location>
        <begin position="251"/>
        <end position="270"/>
    </location>
</feature>
<proteinExistence type="predicted"/>
<gene>
    <name evidence="7" type="ORF">AUJ23_02150</name>
</gene>
<dbReference type="EMBL" id="MNVC01000023">
    <property type="protein sequence ID" value="OIO19341.1"/>
    <property type="molecule type" value="Genomic_DNA"/>
</dbReference>
<evidence type="ECO:0000256" key="5">
    <source>
        <dbReference type="SAM" id="Phobius"/>
    </source>
</evidence>
<feature type="transmembrane region" description="Helical" evidence="5">
    <location>
        <begin position="135"/>
        <end position="156"/>
    </location>
</feature>
<evidence type="ECO:0000313" key="8">
    <source>
        <dbReference type="Proteomes" id="UP000181941"/>
    </source>
</evidence>
<sequence>MDFNILIITYLVLFSILTWRRFDYALFLFFVLLPSYIIRFQIGSLPTTLLELQFAIIFILGIGKFHKQIFIQLKYYFKKYCWFFFFLLLFVIASTISIFTSSDTRGALGEWKAFYVEPILFFLLLLGLDKKHSKNLITALLISGLITSLLAIYQHYTGFMVPSSFWENQSTYRVTAWYGFPNGVGLFLTPLFVLTFYDIFKYKKINWQTIIAIFFIPTSLLAIIFAKSTGALIGITGTIFLLLFFYKKTRLLTTIFAITGFILLFSLPQLTSIKKEITMQDRSGQIRLGIWHETWTFLKDHPIVGSGLASYDLRIVPYHQKVNGENIEIFHHPHNIFLTIWVNTGILGLLAFLGILLNIFYNNIFKKKMAVQNYIIIVSLVGLLITGLVDSPYIKNDLAILFWFVIFLNIKEGYDRKIQGQI</sequence>
<comment type="caution">
    <text evidence="7">The sequence shown here is derived from an EMBL/GenBank/DDBJ whole genome shotgun (WGS) entry which is preliminary data.</text>
</comment>
<accession>A0A1J4U987</accession>
<keyword evidence="4 5" id="KW-0472">Membrane</keyword>
<dbReference type="InterPro" id="IPR051533">
    <property type="entry name" value="WaaL-like"/>
</dbReference>
<feature type="domain" description="O-antigen ligase-related" evidence="6">
    <location>
        <begin position="218"/>
        <end position="353"/>
    </location>
</feature>
<evidence type="ECO:0000259" key="6">
    <source>
        <dbReference type="Pfam" id="PF04932"/>
    </source>
</evidence>
<feature type="transmembrane region" description="Helical" evidence="5">
    <location>
        <begin position="7"/>
        <end position="32"/>
    </location>
</feature>
<feature type="transmembrane region" description="Helical" evidence="5">
    <location>
        <begin position="373"/>
        <end position="392"/>
    </location>
</feature>
<dbReference type="Pfam" id="PF04932">
    <property type="entry name" value="Wzy_C"/>
    <property type="match status" value="1"/>
</dbReference>
<feature type="transmembrane region" description="Helical" evidence="5">
    <location>
        <begin position="231"/>
        <end position="246"/>
    </location>
</feature>
<evidence type="ECO:0000256" key="2">
    <source>
        <dbReference type="ARBA" id="ARBA00022692"/>
    </source>
</evidence>